<protein>
    <submittedName>
        <fullName evidence="1">Uncharacterized protein</fullName>
    </submittedName>
</protein>
<accession>A0A2K5AT03</accession>
<organism evidence="1 2">
    <name type="scientific">Candidatus Nitrosocaldus cavascurensis</name>
    <dbReference type="NCBI Taxonomy" id="2058097"/>
    <lineage>
        <taxon>Archaea</taxon>
        <taxon>Nitrososphaerota</taxon>
        <taxon>Nitrososphaeria</taxon>
        <taxon>Candidatus Nitrosocaldales</taxon>
        <taxon>Candidatus Nitrosocaldaceae</taxon>
        <taxon>Candidatus Nitrosocaldus</taxon>
    </lineage>
</organism>
<dbReference type="EMBL" id="LT981265">
    <property type="protein sequence ID" value="SPC34765.1"/>
    <property type="molecule type" value="Genomic_DNA"/>
</dbReference>
<keyword evidence="2" id="KW-1185">Reference proteome</keyword>
<evidence type="ECO:0000313" key="1">
    <source>
        <dbReference type="EMBL" id="SPC34765.1"/>
    </source>
</evidence>
<dbReference type="AlphaFoldDB" id="A0A2K5AT03"/>
<reference evidence="2" key="1">
    <citation type="submission" date="2018-01" db="EMBL/GenBank/DDBJ databases">
        <authorList>
            <person name="Kerou L M."/>
        </authorList>
    </citation>
    <scope>NUCLEOTIDE SEQUENCE [LARGE SCALE GENOMIC DNA]</scope>
    <source>
        <strain evidence="2">SCU2</strain>
    </source>
</reference>
<evidence type="ECO:0000313" key="2">
    <source>
        <dbReference type="Proteomes" id="UP000236248"/>
    </source>
</evidence>
<dbReference type="GeneID" id="41595593"/>
<dbReference type="KEGG" id="ncv:NCAV_1602"/>
<sequence length="378" mass="44218">MSSKDESIFSKEALMHTDAGKDILKQAMLRSERYKQFQYYKELADREFPRFLDRFVRELHSSIINDDDPLSTLGNFIREAEPDGFVLERIFSMDAIKVEEVRSRLADVDKCRDRVLRLLDSNYVKMTYPVFYALYDGACSYLNINASDAERDVLIDGHVIAIDLSEPMDRIMDMDEDVEYLDDYKLICPYMLKIARRKISSIGKDILEAFEQGFRDAKHGQYKDLILKNNPTAMDEESMNECYKKYRAVMGTAGRNMVLKDSPLRRIFYHGMARAGESVGCANEIEDSIKGRVIKVPSWPLYYALNTGDIRLAFDLTFRKSKIYLDDALIAIDMLPERFSTKHFLEFMVLSVRHYNEYWYRRVKEYDLNIFTAGLKER</sequence>
<proteinExistence type="predicted"/>
<gene>
    <name evidence="1" type="ORF">NCAV_1602</name>
</gene>
<dbReference type="Proteomes" id="UP000236248">
    <property type="component" value="Chromosome NCAV"/>
</dbReference>
<dbReference type="RefSeq" id="WP_103286635.1">
    <property type="nucleotide sequence ID" value="NZ_LT981265.1"/>
</dbReference>
<name>A0A2K5AT03_9ARCH</name>